<dbReference type="STRING" id="75913.A0A0K0FT34"/>
<dbReference type="Gene3D" id="3.10.20.370">
    <property type="match status" value="1"/>
</dbReference>
<evidence type="ECO:0000256" key="2">
    <source>
        <dbReference type="ARBA" id="ARBA00022695"/>
    </source>
</evidence>
<dbReference type="Gene3D" id="3.30.70.270">
    <property type="match status" value="2"/>
</dbReference>
<dbReference type="InterPro" id="IPR043502">
    <property type="entry name" value="DNA/RNA_pol_sf"/>
</dbReference>
<dbReference type="InterPro" id="IPR050951">
    <property type="entry name" value="Retrovirus_Pol_polyprotein"/>
</dbReference>
<dbReference type="FunFam" id="3.30.70.270:FF:000003">
    <property type="entry name" value="Transposon Ty3-G Gag-Pol polyprotein"/>
    <property type="match status" value="1"/>
</dbReference>
<dbReference type="GO" id="GO:0004519">
    <property type="term" value="F:endonuclease activity"/>
    <property type="evidence" value="ECO:0007669"/>
    <property type="project" value="UniProtKB-KW"/>
</dbReference>
<dbReference type="CDD" id="cd09274">
    <property type="entry name" value="RNase_HI_RT_Ty3"/>
    <property type="match status" value="1"/>
</dbReference>
<evidence type="ECO:0000259" key="8">
    <source>
        <dbReference type="Pfam" id="PF17919"/>
    </source>
</evidence>
<dbReference type="AlphaFoldDB" id="A0A0K0FT34"/>
<evidence type="ECO:0000256" key="4">
    <source>
        <dbReference type="ARBA" id="ARBA00022759"/>
    </source>
</evidence>
<keyword evidence="3" id="KW-0540">Nuclease</keyword>
<evidence type="ECO:0000313" key="9">
    <source>
        <dbReference type="Proteomes" id="UP000035680"/>
    </source>
</evidence>
<name>A0A0K0FT34_STRVS</name>
<evidence type="ECO:0000256" key="5">
    <source>
        <dbReference type="ARBA" id="ARBA00022918"/>
    </source>
</evidence>
<evidence type="ECO:0000259" key="7">
    <source>
        <dbReference type="Pfam" id="PF00078"/>
    </source>
</evidence>
<dbReference type="InterPro" id="IPR041577">
    <property type="entry name" value="RT_RNaseH_2"/>
</dbReference>
<keyword evidence="6" id="KW-0511">Multifunctional enzyme</keyword>
<dbReference type="InterPro" id="IPR021109">
    <property type="entry name" value="Peptidase_aspartic_dom_sf"/>
</dbReference>
<dbReference type="SUPFAM" id="SSF56672">
    <property type="entry name" value="DNA/RNA polymerases"/>
    <property type="match status" value="1"/>
</dbReference>
<dbReference type="Proteomes" id="UP000035680">
    <property type="component" value="Unassembled WGS sequence"/>
</dbReference>
<feature type="domain" description="Reverse transcriptase" evidence="7">
    <location>
        <begin position="280"/>
        <end position="401"/>
    </location>
</feature>
<keyword evidence="4" id="KW-0378">Hydrolase</keyword>
<keyword evidence="1" id="KW-0808">Transferase</keyword>
<dbReference type="PANTHER" id="PTHR37984">
    <property type="entry name" value="PROTEIN CBG26694"/>
    <property type="match status" value="1"/>
</dbReference>
<keyword evidence="4" id="KW-0255">Endonuclease</keyword>
<proteinExistence type="predicted"/>
<sequence>MTILDNKKITIDNNQKSRFFNKPPIKISPRGPFIRIQINDTHQDKKKDDGSELSLINKNIWIQIRQLYLETDDLLVKNTNGDIPIIEKLELFIEVSSKTTIEEMFYVVEDLTTEILAGRTFLRNFKSYKHNYQRKCIYFSLYKLPIWFDNNISKLVLKNQFRENYITSRFPGFSLNESQLIENCLLYSKSNKNSSIPFSIYPIRGTKAVKLMKNTPIYLAVQLRPDEIIKAKDKFIASEAKWETDLPDKRLETPLTNKELIQITNVSIEIQPLHKILLKEDSKPVQHTLRKYRQKCVDAMMITVKRLKSNNQTAKSKSAWTSPVSLAGSPATFQKVMEYTFGDLREYVAVYLDDIIIFGKRKDHANQVDEVFRRLHASGLKVKLKKTTFMQSRVEFLGHIISEKGIEIDEKKVSAIDKLEIPTTRKGIRSFLGATNYFRRFILNYAKIASPLTKLLSEKVEFKWTEDQNKAFIELKSRLKSAPILAAPDMSRNFIIHTDASEYAIGAVLLQKNLDDNYPRIKACASRTLQDVEKRWQVVEKESLALVYAIKQFRYYIEGKTTNAFTDQRAVLAIKSPKENQSKLRQYQLALSAYNLNIFYKEDKANVIADLFSRNPESIEPLILMAQTFKKISNDNSFNEMRTSLKMEGWQTSRRNEEFL</sequence>
<dbReference type="InterPro" id="IPR043128">
    <property type="entry name" value="Rev_trsase/Diguanyl_cyclase"/>
</dbReference>
<dbReference type="Pfam" id="PF00078">
    <property type="entry name" value="RVT_1"/>
    <property type="match status" value="1"/>
</dbReference>
<dbReference type="PANTHER" id="PTHR37984:SF5">
    <property type="entry name" value="PROTEIN NYNRIN-LIKE"/>
    <property type="match status" value="1"/>
</dbReference>
<dbReference type="WBParaSite" id="SVE_1473600.1">
    <property type="protein sequence ID" value="SVE_1473600.1"/>
    <property type="gene ID" value="SVE_1473600"/>
</dbReference>
<dbReference type="Gene3D" id="2.40.70.10">
    <property type="entry name" value="Acid Proteases"/>
    <property type="match status" value="1"/>
</dbReference>
<feature type="domain" description="Reverse transcriptase/retrotransposon-derived protein RNase H-like" evidence="8">
    <location>
        <begin position="464"/>
        <end position="562"/>
    </location>
</feature>
<keyword evidence="2" id="KW-0548">Nucleotidyltransferase</keyword>
<evidence type="ECO:0000256" key="6">
    <source>
        <dbReference type="ARBA" id="ARBA00023268"/>
    </source>
</evidence>
<dbReference type="FunFam" id="3.10.20.370:FF:000001">
    <property type="entry name" value="Retrovirus-related Pol polyprotein from transposon 17.6-like protein"/>
    <property type="match status" value="1"/>
</dbReference>
<accession>A0A0K0FT34</accession>
<dbReference type="FunFam" id="3.30.70.270:FF:000026">
    <property type="entry name" value="Transposon Ty3-G Gag-Pol polyprotein"/>
    <property type="match status" value="1"/>
</dbReference>
<reference evidence="9" key="1">
    <citation type="submission" date="2014-07" db="EMBL/GenBank/DDBJ databases">
        <authorList>
            <person name="Martin A.A"/>
            <person name="De Silva N."/>
        </authorList>
    </citation>
    <scope>NUCLEOTIDE SEQUENCE</scope>
</reference>
<organism evidence="9 10">
    <name type="scientific">Strongyloides venezuelensis</name>
    <name type="common">Threadworm</name>
    <dbReference type="NCBI Taxonomy" id="75913"/>
    <lineage>
        <taxon>Eukaryota</taxon>
        <taxon>Metazoa</taxon>
        <taxon>Ecdysozoa</taxon>
        <taxon>Nematoda</taxon>
        <taxon>Chromadorea</taxon>
        <taxon>Rhabditida</taxon>
        <taxon>Tylenchina</taxon>
        <taxon>Panagrolaimomorpha</taxon>
        <taxon>Strongyloidoidea</taxon>
        <taxon>Strongyloididae</taxon>
        <taxon>Strongyloides</taxon>
    </lineage>
</organism>
<evidence type="ECO:0000256" key="1">
    <source>
        <dbReference type="ARBA" id="ARBA00022679"/>
    </source>
</evidence>
<dbReference type="CDD" id="cd01647">
    <property type="entry name" value="RT_LTR"/>
    <property type="match status" value="1"/>
</dbReference>
<keyword evidence="5" id="KW-0695">RNA-directed DNA polymerase</keyword>
<keyword evidence="9" id="KW-1185">Reference proteome</keyword>
<dbReference type="InterPro" id="IPR000477">
    <property type="entry name" value="RT_dom"/>
</dbReference>
<protein>
    <submittedName>
        <fullName evidence="10">Reverse transcriptase domain-containing protein</fullName>
    </submittedName>
</protein>
<dbReference type="Pfam" id="PF17919">
    <property type="entry name" value="RT_RNaseH_2"/>
    <property type="match status" value="1"/>
</dbReference>
<reference evidence="10" key="2">
    <citation type="submission" date="2015-08" db="UniProtKB">
        <authorList>
            <consortium name="WormBaseParasite"/>
        </authorList>
    </citation>
    <scope>IDENTIFICATION</scope>
</reference>
<evidence type="ECO:0000256" key="3">
    <source>
        <dbReference type="ARBA" id="ARBA00022722"/>
    </source>
</evidence>
<dbReference type="GO" id="GO:0003964">
    <property type="term" value="F:RNA-directed DNA polymerase activity"/>
    <property type="evidence" value="ECO:0007669"/>
    <property type="project" value="UniProtKB-KW"/>
</dbReference>
<evidence type="ECO:0000313" key="10">
    <source>
        <dbReference type="WBParaSite" id="SVE_1473600.1"/>
    </source>
</evidence>